<protein>
    <submittedName>
        <fullName evidence="3">Uncharacterized protein</fullName>
    </submittedName>
</protein>
<reference evidence="3 4" key="1">
    <citation type="journal article" date="2016" name="BMC Genomics">
        <title>Comparative genomic and transcriptomic analyses of the Fuzhuan brick tea-fermentation fungus Aspergillus cristatus.</title>
        <authorList>
            <person name="Ge Y."/>
            <person name="Wang Y."/>
            <person name="Liu Y."/>
            <person name="Tan Y."/>
            <person name="Ren X."/>
            <person name="Zhang X."/>
            <person name="Hyde K.D."/>
            <person name="Liu Y."/>
            <person name="Liu Z."/>
        </authorList>
    </citation>
    <scope>NUCLEOTIDE SEQUENCE [LARGE SCALE GENOMIC DNA]</scope>
    <source>
        <strain evidence="3 4">GZAAS20.1005</strain>
    </source>
</reference>
<dbReference type="VEuPathDB" id="FungiDB:SI65_04397"/>
<feature type="compositionally biased region" description="Basic and acidic residues" evidence="1">
    <location>
        <begin position="1"/>
        <end position="17"/>
    </location>
</feature>
<keyword evidence="2" id="KW-0472">Membrane</keyword>
<dbReference type="EMBL" id="JXNT01000004">
    <property type="protein sequence ID" value="ODM19413.1"/>
    <property type="molecule type" value="Genomic_DNA"/>
</dbReference>
<accession>A0A1E3BEM5</accession>
<keyword evidence="2" id="KW-0812">Transmembrane</keyword>
<evidence type="ECO:0000313" key="3">
    <source>
        <dbReference type="EMBL" id="ODM19413.1"/>
    </source>
</evidence>
<keyword evidence="2" id="KW-1133">Transmembrane helix</keyword>
<keyword evidence="4" id="KW-1185">Reference proteome</keyword>
<evidence type="ECO:0000256" key="1">
    <source>
        <dbReference type="SAM" id="MobiDB-lite"/>
    </source>
</evidence>
<dbReference type="Proteomes" id="UP000094569">
    <property type="component" value="Unassembled WGS sequence"/>
</dbReference>
<evidence type="ECO:0000313" key="4">
    <source>
        <dbReference type="Proteomes" id="UP000094569"/>
    </source>
</evidence>
<feature type="region of interest" description="Disordered" evidence="1">
    <location>
        <begin position="1"/>
        <end position="34"/>
    </location>
</feature>
<evidence type="ECO:0000256" key="2">
    <source>
        <dbReference type="SAM" id="Phobius"/>
    </source>
</evidence>
<dbReference type="AlphaFoldDB" id="A0A1E3BEM5"/>
<sequence>MANIEADHVEEISDETRTTSQVKGGGIGKSEDCEDATPVNEYSHIAHPEPSPFESWIPGGYSQSRMLRFKNPSTMYRVLNLFAGTAICFYGYDQGVMSMVNFNPGYQKLMGIFPLEGMLSMP</sequence>
<name>A0A1E3BEM5_ASPCR</name>
<gene>
    <name evidence="3" type="ORF">SI65_04397</name>
</gene>
<feature type="transmembrane region" description="Helical" evidence="2">
    <location>
        <begin position="74"/>
        <end position="92"/>
    </location>
</feature>
<proteinExistence type="predicted"/>
<organism evidence="3 4">
    <name type="scientific">Aspergillus cristatus</name>
    <name type="common">Chinese Fuzhuan brick tea-fermentation fungus</name>
    <name type="synonym">Eurotium cristatum</name>
    <dbReference type="NCBI Taxonomy" id="573508"/>
    <lineage>
        <taxon>Eukaryota</taxon>
        <taxon>Fungi</taxon>
        <taxon>Dikarya</taxon>
        <taxon>Ascomycota</taxon>
        <taxon>Pezizomycotina</taxon>
        <taxon>Eurotiomycetes</taxon>
        <taxon>Eurotiomycetidae</taxon>
        <taxon>Eurotiales</taxon>
        <taxon>Aspergillaceae</taxon>
        <taxon>Aspergillus</taxon>
        <taxon>Aspergillus subgen. Aspergillus</taxon>
    </lineage>
</organism>
<dbReference type="OrthoDB" id="2544694at2759"/>
<comment type="caution">
    <text evidence="3">The sequence shown here is derived from an EMBL/GenBank/DDBJ whole genome shotgun (WGS) entry which is preliminary data.</text>
</comment>